<dbReference type="InterPro" id="IPR001841">
    <property type="entry name" value="Znf_RING"/>
</dbReference>
<dbReference type="EMBL" id="LIAE01010398">
    <property type="protein sequence ID" value="PAV61796.1"/>
    <property type="molecule type" value="Genomic_DNA"/>
</dbReference>
<sequence length="362" mass="41004">MWSSSELLADIIPNCAKCGAVYDIRLCAPQVLPCSHSFCLMCLNREDPKKKKKCPTCKKKYSSFMFNAVFADMIERLNRRRNWLDSRSRACDECAARRPFSALRRCKTCEIQMGAFSSGNIDCIVCLECCVESHNGHQMVRINGDGRKMPRGLDESDSFLQIQPLSPPPSIHSEASSTSAQSKLAALSLAGAFSPPLNETGNSSPNTTFHDNTNEESLLLLEEETRREMGSPIYVNTLHRKNKENRPNSTINDESLLSFAPKRRPSMGVGARKVMRRKTIGQAESLYINDNLTRPIVIDAFPFCSPNSTRINEFLKNTQRFSSQRFEKSRKPDLSSKWNFLAKYEQQKRAVVTKLNSTYEYI</sequence>
<dbReference type="InterPro" id="IPR013083">
    <property type="entry name" value="Znf_RING/FYVE/PHD"/>
</dbReference>
<evidence type="ECO:0000313" key="7">
    <source>
        <dbReference type="EMBL" id="PAV61796.1"/>
    </source>
</evidence>
<dbReference type="InterPro" id="IPR017907">
    <property type="entry name" value="Znf_RING_CS"/>
</dbReference>
<evidence type="ECO:0000256" key="1">
    <source>
        <dbReference type="ARBA" id="ARBA00022723"/>
    </source>
</evidence>
<keyword evidence="1" id="KW-0479">Metal-binding</keyword>
<organism evidence="7 8">
    <name type="scientific">Diploscapter pachys</name>
    <dbReference type="NCBI Taxonomy" id="2018661"/>
    <lineage>
        <taxon>Eukaryota</taxon>
        <taxon>Metazoa</taxon>
        <taxon>Ecdysozoa</taxon>
        <taxon>Nematoda</taxon>
        <taxon>Chromadorea</taxon>
        <taxon>Rhabditida</taxon>
        <taxon>Rhabditina</taxon>
        <taxon>Rhabditomorpha</taxon>
        <taxon>Rhabditoidea</taxon>
        <taxon>Rhabditidae</taxon>
        <taxon>Diploscapter</taxon>
    </lineage>
</organism>
<name>A0A2A2JJ73_9BILA</name>
<dbReference type="PROSITE" id="PS50089">
    <property type="entry name" value="ZF_RING_2"/>
    <property type="match status" value="1"/>
</dbReference>
<comment type="caution">
    <text evidence="7">The sequence shown here is derived from an EMBL/GenBank/DDBJ whole genome shotgun (WGS) entry which is preliminary data.</text>
</comment>
<dbReference type="PROSITE" id="PS00518">
    <property type="entry name" value="ZF_RING_1"/>
    <property type="match status" value="1"/>
</dbReference>
<dbReference type="SUPFAM" id="SSF57850">
    <property type="entry name" value="RING/U-box"/>
    <property type="match status" value="1"/>
</dbReference>
<keyword evidence="8" id="KW-1185">Reference proteome</keyword>
<dbReference type="AlphaFoldDB" id="A0A2A2JJ73"/>
<evidence type="ECO:0000256" key="2">
    <source>
        <dbReference type="ARBA" id="ARBA00022771"/>
    </source>
</evidence>
<dbReference type="GO" id="GO:0008270">
    <property type="term" value="F:zinc ion binding"/>
    <property type="evidence" value="ECO:0007669"/>
    <property type="project" value="UniProtKB-KW"/>
</dbReference>
<dbReference type="STRING" id="2018661.A0A2A2JJ73"/>
<dbReference type="Gene3D" id="3.30.40.10">
    <property type="entry name" value="Zinc/RING finger domain, C3HC4 (zinc finger)"/>
    <property type="match status" value="1"/>
</dbReference>
<evidence type="ECO:0000259" key="6">
    <source>
        <dbReference type="PROSITE" id="PS50089"/>
    </source>
</evidence>
<evidence type="ECO:0000256" key="5">
    <source>
        <dbReference type="SAM" id="MobiDB-lite"/>
    </source>
</evidence>
<feature type="domain" description="RING-type" evidence="6">
    <location>
        <begin position="15"/>
        <end position="58"/>
    </location>
</feature>
<proteinExistence type="predicted"/>
<dbReference type="Proteomes" id="UP000218231">
    <property type="component" value="Unassembled WGS sequence"/>
</dbReference>
<feature type="region of interest" description="Disordered" evidence="5">
    <location>
        <begin position="159"/>
        <end position="179"/>
    </location>
</feature>
<keyword evidence="2 4" id="KW-0863">Zinc-finger</keyword>
<protein>
    <recommendedName>
        <fullName evidence="6">RING-type domain-containing protein</fullName>
    </recommendedName>
</protein>
<reference evidence="7 8" key="1">
    <citation type="journal article" date="2017" name="Curr. Biol.">
        <title>Genome architecture and evolution of a unichromosomal asexual nematode.</title>
        <authorList>
            <person name="Fradin H."/>
            <person name="Zegar C."/>
            <person name="Gutwein M."/>
            <person name="Lucas J."/>
            <person name="Kovtun M."/>
            <person name="Corcoran D."/>
            <person name="Baugh L.R."/>
            <person name="Kiontke K."/>
            <person name="Gunsalus K."/>
            <person name="Fitch D.H."/>
            <person name="Piano F."/>
        </authorList>
    </citation>
    <scope>NUCLEOTIDE SEQUENCE [LARGE SCALE GENOMIC DNA]</scope>
    <source>
        <strain evidence="7">PF1309</strain>
    </source>
</reference>
<accession>A0A2A2JJ73</accession>
<evidence type="ECO:0000256" key="3">
    <source>
        <dbReference type="ARBA" id="ARBA00022833"/>
    </source>
</evidence>
<evidence type="ECO:0000313" key="8">
    <source>
        <dbReference type="Proteomes" id="UP000218231"/>
    </source>
</evidence>
<gene>
    <name evidence="7" type="ORF">WR25_22407</name>
</gene>
<dbReference type="SMART" id="SM00184">
    <property type="entry name" value="RING"/>
    <property type="match status" value="1"/>
</dbReference>
<evidence type="ECO:0000256" key="4">
    <source>
        <dbReference type="PROSITE-ProRule" id="PRU00175"/>
    </source>
</evidence>
<keyword evidence="3" id="KW-0862">Zinc</keyword>
<dbReference type="OrthoDB" id="252722at2759"/>